<evidence type="ECO:0000313" key="3">
    <source>
        <dbReference type="Proteomes" id="UP000184699"/>
    </source>
</evidence>
<reference evidence="3" key="1">
    <citation type="submission" date="2016-11" db="EMBL/GenBank/DDBJ databases">
        <authorList>
            <person name="Varghese N."/>
            <person name="Submissions S."/>
        </authorList>
    </citation>
    <scope>NUCLEOTIDE SEQUENCE [LARGE SCALE GENOMIC DNA]</scope>
    <source>
        <strain evidence="3">DSM 8595</strain>
    </source>
</reference>
<keyword evidence="3" id="KW-1185">Reference proteome</keyword>
<proteinExistence type="predicted"/>
<evidence type="ECO:0000256" key="1">
    <source>
        <dbReference type="SAM" id="MobiDB-lite"/>
    </source>
</evidence>
<accession>A0A1N6G1I1</accession>
<sequence>MFPVHTNDTLNGGASSPAESARVMGSIVDDFGRSHSTSSGAVRWAVERGEQTGVSR</sequence>
<dbReference type="AlphaFoldDB" id="A0A1N6G1I1"/>
<name>A0A1N6G1I1_9MICO</name>
<gene>
    <name evidence="2" type="ORF">SAMN05443544_2218</name>
</gene>
<feature type="region of interest" description="Disordered" evidence="1">
    <location>
        <begin position="34"/>
        <end position="56"/>
    </location>
</feature>
<protein>
    <submittedName>
        <fullName evidence="2">Uncharacterized protein</fullName>
    </submittedName>
</protein>
<dbReference type="EMBL" id="FSRJ01000003">
    <property type="protein sequence ID" value="SIO01405.1"/>
    <property type="molecule type" value="Genomic_DNA"/>
</dbReference>
<dbReference type="Proteomes" id="UP000184699">
    <property type="component" value="Unassembled WGS sequence"/>
</dbReference>
<organism evidence="2 3">
    <name type="scientific">Agromyces cerinus subsp. cerinus</name>
    <dbReference type="NCBI Taxonomy" id="232089"/>
    <lineage>
        <taxon>Bacteria</taxon>
        <taxon>Bacillati</taxon>
        <taxon>Actinomycetota</taxon>
        <taxon>Actinomycetes</taxon>
        <taxon>Micrococcales</taxon>
        <taxon>Microbacteriaceae</taxon>
        <taxon>Agromyces</taxon>
    </lineage>
</organism>
<feature type="region of interest" description="Disordered" evidence="1">
    <location>
        <begin position="1"/>
        <end position="21"/>
    </location>
</feature>
<feature type="compositionally biased region" description="Polar residues" evidence="1">
    <location>
        <begin position="1"/>
        <end position="18"/>
    </location>
</feature>
<evidence type="ECO:0000313" key="2">
    <source>
        <dbReference type="EMBL" id="SIO01405.1"/>
    </source>
</evidence>